<dbReference type="PRINTS" id="PR00081">
    <property type="entry name" value="GDHRDH"/>
</dbReference>
<dbReference type="SUPFAM" id="SSF51735">
    <property type="entry name" value="NAD(P)-binding Rossmann-fold domains"/>
    <property type="match status" value="1"/>
</dbReference>
<dbReference type="InterPro" id="IPR051468">
    <property type="entry name" value="Fungal_SecMetab_SDRs"/>
</dbReference>
<dbReference type="InterPro" id="IPR036291">
    <property type="entry name" value="NAD(P)-bd_dom_sf"/>
</dbReference>
<dbReference type="PANTHER" id="PTHR43544">
    <property type="entry name" value="SHORT-CHAIN DEHYDROGENASE/REDUCTASE"/>
    <property type="match status" value="1"/>
</dbReference>
<proteinExistence type="inferred from homology"/>
<evidence type="ECO:0008006" key="4">
    <source>
        <dbReference type="Google" id="ProtNLM"/>
    </source>
</evidence>
<sequence length="265" mass="28725">MTESNIVLITGANTGIGYHIVRALYSAEKPYTIIVASRDLSKGEAAITAVKAEFPSSSNELIPLQVDVEYDDSIKEAHDAIESKFGKLDTLVNNAGAQFDSLVSKGEMTEREVWNKSWNVNTAGTQIMTSTFIPLLLRSTDPRILFITSGLSTLSGTEDMAIRANQSPDKGWPKRGFTATAYRSAKTGLNMMMRNWHRLLKNDGVKVWAIAPGLLATGLGGNPEFLKKLGAGDPAVAGPFIRDVIEGVRDADVGKVISRDGIQPW</sequence>
<dbReference type="FunFam" id="3.40.50.720:FF:000922">
    <property type="entry name" value="Uncharacterized protein"/>
    <property type="match status" value="1"/>
</dbReference>
<dbReference type="Pfam" id="PF00106">
    <property type="entry name" value="adh_short"/>
    <property type="match status" value="2"/>
</dbReference>
<protein>
    <recommendedName>
        <fullName evidence="4">Ketoreductase (KR) domain-containing protein</fullName>
    </recommendedName>
</protein>
<dbReference type="EMBL" id="MSFN02000005">
    <property type="protein sequence ID" value="PTU20341.1"/>
    <property type="molecule type" value="Genomic_DNA"/>
</dbReference>
<dbReference type="GeneID" id="63811636"/>
<dbReference type="Proteomes" id="UP000244073">
    <property type="component" value="Unassembled WGS sequence"/>
</dbReference>
<dbReference type="RefSeq" id="XP_040751733.1">
    <property type="nucleotide sequence ID" value="XM_040894754.1"/>
</dbReference>
<reference evidence="2 3" key="1">
    <citation type="journal article" date="2018" name="Proc. Natl. Acad. Sci. U.S.A.">
        <title>Linking secondary metabolites to gene clusters through genome sequencing of six diverse Aspergillus species.</title>
        <authorList>
            <person name="Kaerboelling I."/>
            <person name="Vesth T.C."/>
            <person name="Frisvad J.C."/>
            <person name="Nybo J.L."/>
            <person name="Theobald S."/>
            <person name="Kuo A."/>
            <person name="Bowyer P."/>
            <person name="Matsuda Y."/>
            <person name="Mondo S."/>
            <person name="Lyhne E.K."/>
            <person name="Kogle M.E."/>
            <person name="Clum A."/>
            <person name="Lipzen A."/>
            <person name="Salamov A."/>
            <person name="Ngan C.Y."/>
            <person name="Daum C."/>
            <person name="Chiniquy J."/>
            <person name="Barry K."/>
            <person name="LaButti K."/>
            <person name="Haridas S."/>
            <person name="Simmons B.A."/>
            <person name="Magnuson J.K."/>
            <person name="Mortensen U.H."/>
            <person name="Larsen T.O."/>
            <person name="Grigoriev I.V."/>
            <person name="Baker S.E."/>
            <person name="Andersen M.R."/>
        </authorList>
    </citation>
    <scope>NUCLEOTIDE SEQUENCE [LARGE SCALE GENOMIC DNA]</scope>
    <source>
        <strain evidence="2 3">IBT 24754</strain>
    </source>
</reference>
<evidence type="ECO:0000313" key="3">
    <source>
        <dbReference type="Proteomes" id="UP000244073"/>
    </source>
</evidence>
<dbReference type="PANTHER" id="PTHR43544:SF32">
    <property type="entry name" value="CHAIN DEHYDROGENASE, PUTATIVE (AFU_ORTHOLOGUE AFUA_5G01530)-RELATED"/>
    <property type="match status" value="1"/>
</dbReference>
<gene>
    <name evidence="2" type="ORF">P175DRAFT_0461083</name>
</gene>
<dbReference type="GO" id="GO:0019748">
    <property type="term" value="P:secondary metabolic process"/>
    <property type="evidence" value="ECO:0007669"/>
    <property type="project" value="TreeGrafter"/>
</dbReference>
<dbReference type="Gene3D" id="3.40.50.720">
    <property type="entry name" value="NAD(P)-binding Rossmann-like Domain"/>
    <property type="match status" value="1"/>
</dbReference>
<name>A0A2T5LVN2_9EURO</name>
<comment type="similarity">
    <text evidence="1">Belongs to the short-chain dehydrogenases/reductases (SDR) family.</text>
</comment>
<dbReference type="AlphaFoldDB" id="A0A2T5LVN2"/>
<comment type="caution">
    <text evidence="2">The sequence shown here is derived from an EMBL/GenBank/DDBJ whole genome shotgun (WGS) entry which is preliminary data.</text>
</comment>
<dbReference type="GO" id="GO:0005737">
    <property type="term" value="C:cytoplasm"/>
    <property type="evidence" value="ECO:0007669"/>
    <property type="project" value="TreeGrafter"/>
</dbReference>
<evidence type="ECO:0000256" key="1">
    <source>
        <dbReference type="ARBA" id="ARBA00006484"/>
    </source>
</evidence>
<dbReference type="InterPro" id="IPR002347">
    <property type="entry name" value="SDR_fam"/>
</dbReference>
<accession>A0A2T5LVN2</accession>
<organism evidence="2 3">
    <name type="scientific">Aspergillus ochraceoroseus IBT 24754</name>
    <dbReference type="NCBI Taxonomy" id="1392256"/>
    <lineage>
        <taxon>Eukaryota</taxon>
        <taxon>Fungi</taxon>
        <taxon>Dikarya</taxon>
        <taxon>Ascomycota</taxon>
        <taxon>Pezizomycotina</taxon>
        <taxon>Eurotiomycetes</taxon>
        <taxon>Eurotiomycetidae</taxon>
        <taxon>Eurotiales</taxon>
        <taxon>Aspergillaceae</taxon>
        <taxon>Aspergillus</taxon>
        <taxon>Aspergillus subgen. Nidulantes</taxon>
    </lineage>
</organism>
<dbReference type="OrthoDB" id="1933717at2759"/>
<dbReference type="GO" id="GO:0016491">
    <property type="term" value="F:oxidoreductase activity"/>
    <property type="evidence" value="ECO:0007669"/>
    <property type="project" value="TreeGrafter"/>
</dbReference>
<dbReference type="VEuPathDB" id="FungiDB:P175DRAFT_0461083"/>
<evidence type="ECO:0000313" key="2">
    <source>
        <dbReference type="EMBL" id="PTU20341.1"/>
    </source>
</evidence>